<evidence type="ECO:0000313" key="3">
    <source>
        <dbReference type="EMBL" id="VDD76763.1"/>
    </source>
</evidence>
<evidence type="ECO:0000256" key="1">
    <source>
        <dbReference type="ARBA" id="ARBA00022801"/>
    </source>
</evidence>
<dbReference type="AlphaFoldDB" id="A0A0R3U7G5"/>
<proteinExistence type="predicted"/>
<dbReference type="SUPFAM" id="SSF50630">
    <property type="entry name" value="Acid proteases"/>
    <property type="match status" value="1"/>
</dbReference>
<organism evidence="5">
    <name type="scientific">Mesocestoides corti</name>
    <name type="common">Flatworm</name>
    <dbReference type="NCBI Taxonomy" id="53468"/>
    <lineage>
        <taxon>Eukaryota</taxon>
        <taxon>Metazoa</taxon>
        <taxon>Spiralia</taxon>
        <taxon>Lophotrochozoa</taxon>
        <taxon>Platyhelminthes</taxon>
        <taxon>Cestoda</taxon>
        <taxon>Eucestoda</taxon>
        <taxon>Cyclophyllidea</taxon>
        <taxon>Mesocestoididae</taxon>
        <taxon>Mesocestoides</taxon>
    </lineage>
</organism>
<name>A0A0R3U7G5_MESCO</name>
<accession>A0A0R3U7G5</accession>
<keyword evidence="4" id="KW-1185">Reference proteome</keyword>
<dbReference type="Gene3D" id="2.40.70.10">
    <property type="entry name" value="Acid Proteases"/>
    <property type="match status" value="1"/>
</dbReference>
<dbReference type="GO" id="GO:0004190">
    <property type="term" value="F:aspartic-type endopeptidase activity"/>
    <property type="evidence" value="ECO:0007669"/>
    <property type="project" value="InterPro"/>
</dbReference>
<dbReference type="WBParaSite" id="MCOS_0000276501-mRNA-1">
    <property type="protein sequence ID" value="MCOS_0000276501-mRNA-1"/>
    <property type="gene ID" value="MCOS_0000276501"/>
</dbReference>
<sequence length="127" mass="13966">MLTDRQSSQATPASMLSIDGLTNSVSEFSHDPENGVRFKSCRTIASLSLRVTSEDTSQQQRMYTTVLINGQVVRVQLDTVSDATIISETEWRSIGSSPLRNTSEKAINACGGYILKANLNLHLFDIQ</sequence>
<reference evidence="5" key="1">
    <citation type="submission" date="2017-02" db="UniProtKB">
        <authorList>
            <consortium name="WormBaseParasite"/>
        </authorList>
    </citation>
    <scope>IDENTIFICATION</scope>
</reference>
<keyword evidence="1" id="KW-0378">Hydrolase</keyword>
<dbReference type="OrthoDB" id="6284325at2759"/>
<evidence type="ECO:0000259" key="2">
    <source>
        <dbReference type="PROSITE" id="PS50175"/>
    </source>
</evidence>
<dbReference type="InterPro" id="IPR001995">
    <property type="entry name" value="Peptidase_A2_cat"/>
</dbReference>
<dbReference type="GO" id="GO:0006508">
    <property type="term" value="P:proteolysis"/>
    <property type="evidence" value="ECO:0007669"/>
    <property type="project" value="InterPro"/>
</dbReference>
<dbReference type="PROSITE" id="PS50175">
    <property type="entry name" value="ASP_PROT_RETROV"/>
    <property type="match status" value="1"/>
</dbReference>
<dbReference type="EMBL" id="UXSR01000499">
    <property type="protein sequence ID" value="VDD76763.1"/>
    <property type="molecule type" value="Genomic_DNA"/>
</dbReference>
<evidence type="ECO:0000313" key="4">
    <source>
        <dbReference type="Proteomes" id="UP000267029"/>
    </source>
</evidence>
<reference evidence="3 4" key="2">
    <citation type="submission" date="2018-10" db="EMBL/GenBank/DDBJ databases">
        <authorList>
            <consortium name="Pathogen Informatics"/>
        </authorList>
    </citation>
    <scope>NUCLEOTIDE SEQUENCE [LARGE SCALE GENOMIC DNA]</scope>
</reference>
<evidence type="ECO:0000313" key="5">
    <source>
        <dbReference type="WBParaSite" id="MCOS_0000276501-mRNA-1"/>
    </source>
</evidence>
<dbReference type="Proteomes" id="UP000267029">
    <property type="component" value="Unassembled WGS sequence"/>
</dbReference>
<dbReference type="InterPro" id="IPR021109">
    <property type="entry name" value="Peptidase_aspartic_dom_sf"/>
</dbReference>
<gene>
    <name evidence="3" type="ORF">MCOS_LOCUS2766</name>
</gene>
<protein>
    <submittedName>
        <fullName evidence="5">Peptidase A2 domain-containing protein</fullName>
    </submittedName>
</protein>
<feature type="domain" description="Peptidase A2" evidence="2">
    <location>
        <begin position="73"/>
        <end position="112"/>
    </location>
</feature>